<proteinExistence type="predicted"/>
<dbReference type="EMBL" id="QGGR01000007">
    <property type="protein sequence ID" value="PWK47486.1"/>
    <property type="molecule type" value="Genomic_DNA"/>
</dbReference>
<comment type="caution">
    <text evidence="1">The sequence shown here is derived from an EMBL/GenBank/DDBJ whole genome shotgun (WGS) entry which is preliminary data.</text>
</comment>
<dbReference type="Proteomes" id="UP000245697">
    <property type="component" value="Unassembled WGS sequence"/>
</dbReference>
<protein>
    <recommendedName>
        <fullName evidence="3">Alpha/beta hydrolase family protein</fullName>
    </recommendedName>
</protein>
<evidence type="ECO:0000313" key="1">
    <source>
        <dbReference type="EMBL" id="PWK47486.1"/>
    </source>
</evidence>
<gene>
    <name evidence="1" type="ORF">BC793_10796</name>
</gene>
<sequence>MLAGAGHLPQVETPDALIGTIWAFADAHAARRPAHPSV</sequence>
<keyword evidence="2" id="KW-1185">Reference proteome</keyword>
<reference evidence="1 2" key="1">
    <citation type="submission" date="2018-05" db="EMBL/GenBank/DDBJ databases">
        <title>Genomic Encyclopedia of Archaeal and Bacterial Type Strains, Phase II (KMG-II): from individual species to whole genera.</title>
        <authorList>
            <person name="Goeker M."/>
        </authorList>
    </citation>
    <scope>NUCLEOTIDE SEQUENCE [LARGE SCALE GENOMIC DNA]</scope>
    <source>
        <strain evidence="1 2">DSM 45184</strain>
    </source>
</reference>
<evidence type="ECO:0000313" key="2">
    <source>
        <dbReference type="Proteomes" id="UP000245697"/>
    </source>
</evidence>
<evidence type="ECO:0008006" key="3">
    <source>
        <dbReference type="Google" id="ProtNLM"/>
    </source>
</evidence>
<organism evidence="1 2">
    <name type="scientific">Actinoplanes xinjiangensis</name>
    <dbReference type="NCBI Taxonomy" id="512350"/>
    <lineage>
        <taxon>Bacteria</taxon>
        <taxon>Bacillati</taxon>
        <taxon>Actinomycetota</taxon>
        <taxon>Actinomycetes</taxon>
        <taxon>Micromonosporales</taxon>
        <taxon>Micromonosporaceae</taxon>
        <taxon>Actinoplanes</taxon>
    </lineage>
</organism>
<dbReference type="AlphaFoldDB" id="A0A316FID2"/>
<accession>A0A316FID2</accession>
<name>A0A316FID2_9ACTN</name>